<dbReference type="InterPro" id="IPR037519">
    <property type="entry name" value="LITAF_fam"/>
</dbReference>
<name>A0A3B4G9T6_9CICH</name>
<evidence type="ECO:0000256" key="3">
    <source>
        <dbReference type="ARBA" id="ARBA00004630"/>
    </source>
</evidence>
<keyword evidence="6" id="KW-0862">Zinc</keyword>
<accession>A0A3B4G9T6</accession>
<dbReference type="SMART" id="SM00714">
    <property type="entry name" value="LITAF"/>
    <property type="match status" value="1"/>
</dbReference>
<dbReference type="AlphaFoldDB" id="A0A3B4G9T6"/>
<comment type="subcellular location">
    <subcellularLocation>
        <location evidence="1">Endosome membrane</location>
        <topology evidence="1">Peripheral membrane protein</topology>
        <orientation evidence="1">Cytoplasmic side</orientation>
    </subcellularLocation>
    <subcellularLocation>
        <location evidence="2">Late endosome membrane</location>
    </subcellularLocation>
    <subcellularLocation>
        <location evidence="3">Lysosome membrane</location>
        <topology evidence="3">Peripheral membrane protein</topology>
        <orientation evidence="3">Cytoplasmic side</orientation>
    </subcellularLocation>
</comment>
<evidence type="ECO:0000256" key="5">
    <source>
        <dbReference type="ARBA" id="ARBA00022723"/>
    </source>
</evidence>
<dbReference type="PANTHER" id="PTHR23292:SF45">
    <property type="entry name" value="LIPOPOLYSACCHARIDE-INDUCED TUMOR NECROSIS FACTOR-ALPHA FACTOR HOMOLOG"/>
    <property type="match status" value="1"/>
</dbReference>
<dbReference type="GeneTree" id="ENSGT00940000177130"/>
<reference evidence="10" key="1">
    <citation type="submission" date="2023-09" db="UniProtKB">
        <authorList>
            <consortium name="Ensembl"/>
        </authorList>
    </citation>
    <scope>IDENTIFICATION</scope>
</reference>
<feature type="domain" description="LITAF" evidence="9">
    <location>
        <begin position="65"/>
        <end position="149"/>
    </location>
</feature>
<evidence type="ECO:0000256" key="4">
    <source>
        <dbReference type="ARBA" id="ARBA00005975"/>
    </source>
</evidence>
<evidence type="ECO:0000256" key="7">
    <source>
        <dbReference type="ARBA" id="ARBA00023136"/>
    </source>
</evidence>
<proteinExistence type="inferred from homology"/>
<keyword evidence="5" id="KW-0479">Metal-binding</keyword>
<feature type="region of interest" description="Disordered" evidence="8">
    <location>
        <begin position="1"/>
        <end position="53"/>
    </location>
</feature>
<dbReference type="GO" id="GO:0098574">
    <property type="term" value="C:cytoplasmic side of lysosomal membrane"/>
    <property type="evidence" value="ECO:0007669"/>
    <property type="project" value="TreeGrafter"/>
</dbReference>
<evidence type="ECO:0000259" key="9">
    <source>
        <dbReference type="PROSITE" id="PS51837"/>
    </source>
</evidence>
<dbReference type="Ensembl" id="ENSPNYT00000019303.1">
    <property type="protein sequence ID" value="ENSPNYP00000018829.1"/>
    <property type="gene ID" value="ENSPNYG00000014210.1"/>
</dbReference>
<keyword evidence="7" id="KW-0472">Membrane</keyword>
<dbReference type="GO" id="GO:0098560">
    <property type="term" value="C:cytoplasmic side of late endosome membrane"/>
    <property type="evidence" value="ECO:0007669"/>
    <property type="project" value="TreeGrafter"/>
</dbReference>
<dbReference type="STRING" id="303518.ENSPNYP00000018829"/>
<dbReference type="Pfam" id="PF10601">
    <property type="entry name" value="zf-LITAF-like"/>
    <property type="match status" value="1"/>
</dbReference>
<evidence type="ECO:0000256" key="1">
    <source>
        <dbReference type="ARBA" id="ARBA00004125"/>
    </source>
</evidence>
<evidence type="ECO:0000313" key="10">
    <source>
        <dbReference type="Ensembl" id="ENSPNYP00000018829.1"/>
    </source>
</evidence>
<evidence type="ECO:0000256" key="8">
    <source>
        <dbReference type="SAM" id="MobiDB-lite"/>
    </source>
</evidence>
<sequence length="149" mass="15864">MDPPSYEEASRQPPALPIAAFNAPPPAYDASLSSPPTPPPAYREAAGAAPRVNTRQTQPIAVVSQPQPVPIAVEYLRGAPGLVHCPHCSHLVTSKVTHVPGTAAWCWCVILAMAGLICGFCLIPLMVRGMQDTHHSCPQCGNPLHVHKR</sequence>
<dbReference type="GO" id="GO:0008270">
    <property type="term" value="F:zinc ion binding"/>
    <property type="evidence" value="ECO:0007669"/>
    <property type="project" value="TreeGrafter"/>
</dbReference>
<comment type="similarity">
    <text evidence="4">Belongs to the CDIP1/LITAF family.</text>
</comment>
<organism evidence="10">
    <name type="scientific">Pundamilia nyererei</name>
    <dbReference type="NCBI Taxonomy" id="303518"/>
    <lineage>
        <taxon>Eukaryota</taxon>
        <taxon>Metazoa</taxon>
        <taxon>Chordata</taxon>
        <taxon>Craniata</taxon>
        <taxon>Vertebrata</taxon>
        <taxon>Euteleostomi</taxon>
        <taxon>Actinopterygii</taxon>
        <taxon>Neopterygii</taxon>
        <taxon>Teleostei</taxon>
        <taxon>Neoteleostei</taxon>
        <taxon>Acanthomorphata</taxon>
        <taxon>Ovalentaria</taxon>
        <taxon>Cichlomorphae</taxon>
        <taxon>Cichliformes</taxon>
        <taxon>Cichlidae</taxon>
        <taxon>African cichlids</taxon>
        <taxon>Pseudocrenilabrinae</taxon>
        <taxon>Haplochromini</taxon>
        <taxon>Pundamilia</taxon>
    </lineage>
</organism>
<dbReference type="InterPro" id="IPR006629">
    <property type="entry name" value="LITAF"/>
</dbReference>
<dbReference type="PROSITE" id="PS51837">
    <property type="entry name" value="LITAF"/>
    <property type="match status" value="1"/>
</dbReference>
<evidence type="ECO:0000256" key="2">
    <source>
        <dbReference type="ARBA" id="ARBA00004414"/>
    </source>
</evidence>
<protein>
    <recommendedName>
        <fullName evidence="9">LITAF domain-containing protein</fullName>
    </recommendedName>
</protein>
<dbReference type="PANTHER" id="PTHR23292">
    <property type="entry name" value="LIPOPOLYSACCHARIDE-INDUCED TUMOR NECROSIS FACTOR-ALPHA FACTOR"/>
    <property type="match status" value="1"/>
</dbReference>
<dbReference type="GO" id="GO:0005634">
    <property type="term" value="C:nucleus"/>
    <property type="evidence" value="ECO:0007669"/>
    <property type="project" value="TreeGrafter"/>
</dbReference>
<evidence type="ECO:0000256" key="6">
    <source>
        <dbReference type="ARBA" id="ARBA00022833"/>
    </source>
</evidence>